<gene>
    <name evidence="1" type="ORF">FAA97_18375</name>
</gene>
<evidence type="ECO:0000313" key="2">
    <source>
        <dbReference type="Proteomes" id="UP000308828"/>
    </source>
</evidence>
<proteinExistence type="predicted"/>
<reference evidence="1 2" key="1">
    <citation type="submission" date="2019-04" db="EMBL/GenBank/DDBJ databases">
        <title>Genome sequence of strain shin9-1.</title>
        <authorList>
            <person name="Gao J."/>
            <person name="Sun J."/>
        </authorList>
    </citation>
    <scope>NUCLEOTIDE SEQUENCE [LARGE SCALE GENOMIC DNA]</scope>
    <source>
        <strain evidence="2">shin9-1</strain>
    </source>
</reference>
<accession>A0A4V4HM28</accession>
<dbReference type="OrthoDB" id="580775at2"/>
<dbReference type="EMBL" id="STGV01000007">
    <property type="protein sequence ID" value="THV20566.1"/>
    <property type="molecule type" value="Genomic_DNA"/>
</dbReference>
<protein>
    <submittedName>
        <fullName evidence="1">CoF synthetase</fullName>
    </submittedName>
</protein>
<dbReference type="RefSeq" id="WP_136600027.1">
    <property type="nucleotide sequence ID" value="NZ_STGV01000007.1"/>
</dbReference>
<dbReference type="AlphaFoldDB" id="A0A4V4HM28"/>
<dbReference type="Gene3D" id="3.40.50.12780">
    <property type="entry name" value="N-terminal domain of ligase-like"/>
    <property type="match status" value="1"/>
</dbReference>
<dbReference type="PANTHER" id="PTHR43845:SF1">
    <property type="entry name" value="BLR5969 PROTEIN"/>
    <property type="match status" value="1"/>
</dbReference>
<dbReference type="PANTHER" id="PTHR43845">
    <property type="entry name" value="BLR5969 PROTEIN"/>
    <property type="match status" value="1"/>
</dbReference>
<keyword evidence="2" id="KW-1185">Reference proteome</keyword>
<sequence length="496" mass="55915">MADTLELERNAQLHPRQFILDLQQRLGSLTEIDPAALADLFRTAEGFHKVHRLLLFALQKFLLNWTVGHARKNTQFYSENVAYLSTPATDIDAPPDLSAFPIIDRQIIAERLADFLARDVQLRSLCHTSGTTGRPLDVYKSFEEVRFINDYFSRMFGSLQNRERDKPLSLSFPNFYHGVPVPMPSLGMSFVSGVTDDTLIQDARRILDTTYDMPGYDSQVRMLGGLGHHILFFTSYLIEQGVDPADYRMECVNVTGGYLSSTMFEFLADAWKCQINIRFSMTETIGGASCIAPTHRFVLDPHLIAEVLDVDSDVGLEQGVGKLVLTNLYPFVQMQPLIRYQNGDLVRRLPSANGRLVFEFLGRVKNAVSRVKDGRREWLIFSAPLNDVLSAIPDIRVYDWFSNVRVARDRTVGSLPIMSLKSQDNGNVVTITLSLELRYAPHLHRKRCADLRQGITEALRAVPDTVLGSALDSGEVVFNVVFFAPEQLNEPIVIKI</sequence>
<comment type="caution">
    <text evidence="1">The sequence shown here is derived from an EMBL/GenBank/DDBJ whole genome shotgun (WGS) entry which is preliminary data.</text>
</comment>
<organism evidence="1 2">
    <name type="scientific">Peteryoungia ipomoeae</name>
    <dbReference type="NCBI Taxonomy" id="1210932"/>
    <lineage>
        <taxon>Bacteria</taxon>
        <taxon>Pseudomonadati</taxon>
        <taxon>Pseudomonadota</taxon>
        <taxon>Alphaproteobacteria</taxon>
        <taxon>Hyphomicrobiales</taxon>
        <taxon>Rhizobiaceae</taxon>
        <taxon>Peteryoungia</taxon>
    </lineage>
</organism>
<evidence type="ECO:0000313" key="1">
    <source>
        <dbReference type="EMBL" id="THV20566.1"/>
    </source>
</evidence>
<dbReference type="InterPro" id="IPR042099">
    <property type="entry name" value="ANL_N_sf"/>
</dbReference>
<dbReference type="SUPFAM" id="SSF56801">
    <property type="entry name" value="Acetyl-CoA synthetase-like"/>
    <property type="match status" value="1"/>
</dbReference>
<dbReference type="Proteomes" id="UP000308828">
    <property type="component" value="Unassembled WGS sequence"/>
</dbReference>
<name>A0A4V4HM28_9HYPH</name>